<keyword evidence="1" id="KW-1133">Transmembrane helix</keyword>
<evidence type="ECO:0000313" key="2">
    <source>
        <dbReference type="EMBL" id="MBS4196715.1"/>
    </source>
</evidence>
<feature type="transmembrane region" description="Helical" evidence="1">
    <location>
        <begin position="48"/>
        <end position="65"/>
    </location>
</feature>
<name>A0A942YIQ1_9BACI</name>
<accession>A0A942YIQ1</accession>
<protein>
    <submittedName>
        <fullName evidence="2">Uncharacterized protein</fullName>
    </submittedName>
</protein>
<gene>
    <name evidence="2" type="ORF">KHA97_16820</name>
</gene>
<dbReference type="RefSeq" id="WP_213125938.1">
    <property type="nucleotide sequence ID" value="NZ_JAGYPG010000003.1"/>
</dbReference>
<dbReference type="Pfam" id="PF19728">
    <property type="entry name" value="DUF6220"/>
    <property type="match status" value="1"/>
</dbReference>
<dbReference type="EMBL" id="JAGYPG010000003">
    <property type="protein sequence ID" value="MBS4196715.1"/>
    <property type="molecule type" value="Genomic_DNA"/>
</dbReference>
<comment type="caution">
    <text evidence="2">The sequence shown here is derived from an EMBL/GenBank/DDBJ whole genome shotgun (WGS) entry which is preliminary data.</text>
</comment>
<keyword evidence="1" id="KW-0812">Transmembrane</keyword>
<evidence type="ECO:0000256" key="1">
    <source>
        <dbReference type="SAM" id="Phobius"/>
    </source>
</evidence>
<sequence length="132" mass="14848">METKKGRVIRGIFTALSVLFFIAIVCQVFIAGVALFADSSQWAVHKSFVVYFEFIPIVMLVLAFFGGIPKKLRWHSLALYLMVALQYMTVGLTGKFPYISALHPVIAMLLFWLSIVVLRSSLALMKTNKSRS</sequence>
<proteinExistence type="predicted"/>
<feature type="transmembrane region" description="Helical" evidence="1">
    <location>
        <begin position="105"/>
        <end position="125"/>
    </location>
</feature>
<keyword evidence="1" id="KW-0472">Membrane</keyword>
<dbReference type="Proteomes" id="UP000681414">
    <property type="component" value="Unassembled WGS sequence"/>
</dbReference>
<feature type="transmembrane region" description="Helical" evidence="1">
    <location>
        <begin position="77"/>
        <end position="99"/>
    </location>
</feature>
<dbReference type="AlphaFoldDB" id="A0A942YIQ1"/>
<feature type="transmembrane region" description="Helical" evidence="1">
    <location>
        <begin position="12"/>
        <end position="36"/>
    </location>
</feature>
<dbReference type="InterPro" id="IPR046192">
    <property type="entry name" value="DUF6220"/>
</dbReference>
<keyword evidence="3" id="KW-1185">Reference proteome</keyword>
<organism evidence="2 3">
    <name type="scientific">Lederbergia citri</name>
    <dbReference type="NCBI Taxonomy" id="2833580"/>
    <lineage>
        <taxon>Bacteria</taxon>
        <taxon>Bacillati</taxon>
        <taxon>Bacillota</taxon>
        <taxon>Bacilli</taxon>
        <taxon>Bacillales</taxon>
        <taxon>Bacillaceae</taxon>
        <taxon>Lederbergia</taxon>
    </lineage>
</organism>
<reference evidence="2 3" key="1">
    <citation type="submission" date="2021-05" db="EMBL/GenBank/DDBJ databases">
        <title>Novel Bacillus species.</title>
        <authorList>
            <person name="Liu G."/>
        </authorList>
    </citation>
    <scope>NUCLEOTIDE SEQUENCE [LARGE SCALE GENOMIC DNA]</scope>
    <source>
        <strain evidence="3">FJAT-49780</strain>
    </source>
</reference>
<evidence type="ECO:0000313" key="3">
    <source>
        <dbReference type="Proteomes" id="UP000681414"/>
    </source>
</evidence>